<feature type="transmembrane region" description="Helical" evidence="6">
    <location>
        <begin position="48"/>
        <end position="67"/>
    </location>
</feature>
<dbReference type="PROSITE" id="PS50850">
    <property type="entry name" value="MFS"/>
    <property type="match status" value="1"/>
</dbReference>
<feature type="transmembrane region" description="Helical" evidence="6">
    <location>
        <begin position="251"/>
        <end position="275"/>
    </location>
</feature>
<comment type="caution">
    <text evidence="8">The sequence shown here is derived from an EMBL/GenBank/DDBJ whole genome shotgun (WGS) entry which is preliminary data.</text>
</comment>
<feature type="transmembrane region" description="Helical" evidence="6">
    <location>
        <begin position="133"/>
        <end position="157"/>
    </location>
</feature>
<protein>
    <submittedName>
        <fullName evidence="8">MFS transporter</fullName>
    </submittedName>
</protein>
<evidence type="ECO:0000313" key="9">
    <source>
        <dbReference type="Proteomes" id="UP001222770"/>
    </source>
</evidence>
<reference evidence="8 9" key="1">
    <citation type="submission" date="2023-03" db="EMBL/GenBank/DDBJ databases">
        <title>Novosphingobium cyanobacteriorum sp. nov., isolated from a eutrophic reservoir during the Microcystis bloom period.</title>
        <authorList>
            <person name="Kang M."/>
            <person name="Le V."/>
            <person name="Ko S.-R."/>
            <person name="Lee S.-A."/>
            <person name="Ahn C.-Y."/>
        </authorList>
    </citation>
    <scope>NUCLEOTIDE SEQUENCE [LARGE SCALE GENOMIC DNA]</scope>
    <source>
        <strain evidence="8 9">HBC54</strain>
    </source>
</reference>
<evidence type="ECO:0000313" key="8">
    <source>
        <dbReference type="EMBL" id="MDF8335861.1"/>
    </source>
</evidence>
<feature type="transmembrane region" description="Helical" evidence="6">
    <location>
        <begin position="287"/>
        <end position="306"/>
    </location>
</feature>
<keyword evidence="2" id="KW-0813">Transport</keyword>
<feature type="transmembrane region" description="Helical" evidence="6">
    <location>
        <begin position="169"/>
        <end position="187"/>
    </location>
</feature>
<evidence type="ECO:0000259" key="7">
    <source>
        <dbReference type="PROSITE" id="PS50850"/>
    </source>
</evidence>
<feature type="transmembrane region" description="Helical" evidence="6">
    <location>
        <begin position="215"/>
        <end position="239"/>
    </location>
</feature>
<feature type="domain" description="Major facilitator superfamily (MFS) profile" evidence="7">
    <location>
        <begin position="8"/>
        <end position="406"/>
    </location>
</feature>
<dbReference type="InterPro" id="IPR036259">
    <property type="entry name" value="MFS_trans_sf"/>
</dbReference>
<feature type="transmembrane region" description="Helical" evidence="6">
    <location>
        <begin position="379"/>
        <end position="402"/>
    </location>
</feature>
<dbReference type="PANTHER" id="PTHR23505">
    <property type="entry name" value="SPINSTER"/>
    <property type="match status" value="1"/>
</dbReference>
<dbReference type="Proteomes" id="UP001222770">
    <property type="component" value="Unassembled WGS sequence"/>
</dbReference>
<evidence type="ECO:0000256" key="5">
    <source>
        <dbReference type="ARBA" id="ARBA00023136"/>
    </source>
</evidence>
<keyword evidence="5 6" id="KW-0472">Membrane</keyword>
<dbReference type="PANTHER" id="PTHR23505:SF79">
    <property type="entry name" value="PROTEIN SPINSTER"/>
    <property type="match status" value="1"/>
</dbReference>
<feature type="transmembrane region" description="Helical" evidence="6">
    <location>
        <begin position="104"/>
        <end position="121"/>
    </location>
</feature>
<feature type="transmembrane region" description="Helical" evidence="6">
    <location>
        <begin position="74"/>
        <end position="92"/>
    </location>
</feature>
<dbReference type="InterPro" id="IPR020846">
    <property type="entry name" value="MFS_dom"/>
</dbReference>
<feature type="transmembrane region" description="Helical" evidence="6">
    <location>
        <begin position="312"/>
        <end position="339"/>
    </location>
</feature>
<accession>A0ABT6CPM0</accession>
<sequence>MTLKSIFQIFLLALAMLIAGYVRTAISPLQEAMRLSLHLSDNQMALLQGPIIGVPVTLTAIPLGLLIDRANRARLLLGLVTIAVAANFATAFARDFTQLLSTRAIAGVSALAILPVVYSLVADHFAPHLRGRMITVATIGQIVGNSMAFALGGELLVLAQAHSGDWRTALSWLAAPGVAVVLLMLLLREPPRLEEAKGTQTIAGAWEELRHTRTLILMLSAGIICAEIAIGAMIIWASPMFSRTYAAAPDAIGFLMGSGMLISGVLGPVIGGGLADYCQRTGGTGRALLFLVLLAALGAPASLFAFAPTFSWASALLMVSLTLMIGVAMMGITLVMNVVPDRLRGLCMSVLVAAILLFSLAVAPPLVSVLSNVLGGIDMIGKALSIVCVAAALGSTFAFFLARRYFKESVGAAGSTATGTVTAQ</sequence>
<keyword evidence="4 6" id="KW-1133">Transmembrane helix</keyword>
<gene>
    <name evidence="8" type="ORF">POM99_21890</name>
</gene>
<keyword evidence="9" id="KW-1185">Reference proteome</keyword>
<evidence type="ECO:0000256" key="2">
    <source>
        <dbReference type="ARBA" id="ARBA00022448"/>
    </source>
</evidence>
<name>A0ABT6CPM0_9SPHN</name>
<evidence type="ECO:0000256" key="1">
    <source>
        <dbReference type="ARBA" id="ARBA00004141"/>
    </source>
</evidence>
<keyword evidence="3 6" id="KW-0812">Transmembrane</keyword>
<feature type="transmembrane region" description="Helical" evidence="6">
    <location>
        <begin position="346"/>
        <end position="367"/>
    </location>
</feature>
<organism evidence="8 9">
    <name type="scientific">Novosphingobium cyanobacteriorum</name>
    <dbReference type="NCBI Taxonomy" id="3024215"/>
    <lineage>
        <taxon>Bacteria</taxon>
        <taxon>Pseudomonadati</taxon>
        <taxon>Pseudomonadota</taxon>
        <taxon>Alphaproteobacteria</taxon>
        <taxon>Sphingomonadales</taxon>
        <taxon>Sphingomonadaceae</taxon>
        <taxon>Novosphingobium</taxon>
    </lineage>
</organism>
<dbReference type="Pfam" id="PF07690">
    <property type="entry name" value="MFS_1"/>
    <property type="match status" value="1"/>
</dbReference>
<dbReference type="SUPFAM" id="SSF103473">
    <property type="entry name" value="MFS general substrate transporter"/>
    <property type="match status" value="1"/>
</dbReference>
<proteinExistence type="predicted"/>
<dbReference type="InterPro" id="IPR044770">
    <property type="entry name" value="MFS_spinster-like"/>
</dbReference>
<dbReference type="InterPro" id="IPR011701">
    <property type="entry name" value="MFS"/>
</dbReference>
<dbReference type="EMBL" id="JAROCY010000052">
    <property type="protein sequence ID" value="MDF8335861.1"/>
    <property type="molecule type" value="Genomic_DNA"/>
</dbReference>
<evidence type="ECO:0000256" key="4">
    <source>
        <dbReference type="ARBA" id="ARBA00022989"/>
    </source>
</evidence>
<comment type="subcellular location">
    <subcellularLocation>
        <location evidence="1">Membrane</location>
        <topology evidence="1">Multi-pass membrane protein</topology>
    </subcellularLocation>
</comment>
<evidence type="ECO:0000256" key="6">
    <source>
        <dbReference type="SAM" id="Phobius"/>
    </source>
</evidence>
<dbReference type="Gene3D" id="1.20.1250.20">
    <property type="entry name" value="MFS general substrate transporter like domains"/>
    <property type="match status" value="2"/>
</dbReference>
<dbReference type="RefSeq" id="WP_202084661.1">
    <property type="nucleotide sequence ID" value="NZ_JAROCY010000052.1"/>
</dbReference>
<evidence type="ECO:0000256" key="3">
    <source>
        <dbReference type="ARBA" id="ARBA00022692"/>
    </source>
</evidence>